<organism evidence="2 3">
    <name type="scientific">Alkalicoccobacillus murimartini</name>
    <dbReference type="NCBI Taxonomy" id="171685"/>
    <lineage>
        <taxon>Bacteria</taxon>
        <taxon>Bacillati</taxon>
        <taxon>Bacillota</taxon>
        <taxon>Bacilli</taxon>
        <taxon>Bacillales</taxon>
        <taxon>Bacillaceae</taxon>
        <taxon>Alkalicoccobacillus</taxon>
    </lineage>
</organism>
<feature type="compositionally biased region" description="Polar residues" evidence="1">
    <location>
        <begin position="165"/>
        <end position="176"/>
    </location>
</feature>
<dbReference type="InterPro" id="IPR025571">
    <property type="entry name" value="YqfQ"/>
</dbReference>
<evidence type="ECO:0000256" key="1">
    <source>
        <dbReference type="SAM" id="MobiDB-lite"/>
    </source>
</evidence>
<feature type="region of interest" description="Disordered" evidence="1">
    <location>
        <begin position="134"/>
        <end position="197"/>
    </location>
</feature>
<evidence type="ECO:0000313" key="2">
    <source>
        <dbReference type="EMBL" id="MDQ0205561.1"/>
    </source>
</evidence>
<evidence type="ECO:0008006" key="4">
    <source>
        <dbReference type="Google" id="ProtNLM"/>
    </source>
</evidence>
<keyword evidence="3" id="KW-1185">Reference proteome</keyword>
<protein>
    <recommendedName>
        <fullName evidence="4">YqfQ-like protein</fullName>
    </recommendedName>
</protein>
<dbReference type="Pfam" id="PF14181">
    <property type="entry name" value="YqfQ"/>
    <property type="match status" value="1"/>
</dbReference>
<comment type="caution">
    <text evidence="2">The sequence shown here is derived from an EMBL/GenBank/DDBJ whole genome shotgun (WGS) entry which is preliminary data.</text>
</comment>
<dbReference type="Proteomes" id="UP001225034">
    <property type="component" value="Unassembled WGS sequence"/>
</dbReference>
<name>A0ABT9YDE8_9BACI</name>
<gene>
    <name evidence="2" type="ORF">J2S05_000335</name>
</gene>
<sequence>MQRIFGPPANPTPMQPYARNPFMFGPGPGMPPPTAFFGQGPQAAQGFIQGAGGRVGLLARLFGGGGGAGSALASSAFPSTAAAGGGSFLSGINFSSILQNAQRIMGITQQVMPMVQQYGPIIRNAPTLWRIMRSQSSEQETEPNDESQPIILQDSAPIPSPEQPPSQVIFSQNQVQPPSPSTPESVVGGMPGPKLYV</sequence>
<dbReference type="EMBL" id="JAUSUA010000001">
    <property type="protein sequence ID" value="MDQ0205561.1"/>
    <property type="molecule type" value="Genomic_DNA"/>
</dbReference>
<accession>A0ABT9YDE8</accession>
<reference evidence="2 3" key="1">
    <citation type="submission" date="2023-07" db="EMBL/GenBank/DDBJ databases">
        <title>Genomic Encyclopedia of Type Strains, Phase IV (KMG-IV): sequencing the most valuable type-strain genomes for metagenomic binning, comparative biology and taxonomic classification.</title>
        <authorList>
            <person name="Goeker M."/>
        </authorList>
    </citation>
    <scope>NUCLEOTIDE SEQUENCE [LARGE SCALE GENOMIC DNA]</scope>
    <source>
        <strain evidence="2 3">DSM 19154</strain>
    </source>
</reference>
<dbReference type="RefSeq" id="WP_306979314.1">
    <property type="nucleotide sequence ID" value="NZ_JAUSUA010000001.1"/>
</dbReference>
<evidence type="ECO:0000313" key="3">
    <source>
        <dbReference type="Proteomes" id="UP001225034"/>
    </source>
</evidence>
<proteinExistence type="predicted"/>